<dbReference type="Proteomes" id="UP000008820">
    <property type="component" value="Chromosome 3"/>
</dbReference>
<dbReference type="AlphaFoldDB" id="A0A1S4FPB3"/>
<organism evidence="1 2">
    <name type="scientific">Aedes aegypti</name>
    <name type="common">Yellowfever mosquito</name>
    <name type="synonym">Culex aegypti</name>
    <dbReference type="NCBI Taxonomy" id="7159"/>
    <lineage>
        <taxon>Eukaryota</taxon>
        <taxon>Metazoa</taxon>
        <taxon>Ecdysozoa</taxon>
        <taxon>Arthropoda</taxon>
        <taxon>Hexapoda</taxon>
        <taxon>Insecta</taxon>
        <taxon>Pterygota</taxon>
        <taxon>Neoptera</taxon>
        <taxon>Endopterygota</taxon>
        <taxon>Diptera</taxon>
        <taxon>Nematocera</taxon>
        <taxon>Culicoidea</taxon>
        <taxon>Culicidae</taxon>
        <taxon>Culicinae</taxon>
        <taxon>Aedini</taxon>
        <taxon>Aedes</taxon>
        <taxon>Stegomyia</taxon>
    </lineage>
</organism>
<reference evidence="1 2" key="1">
    <citation type="submission" date="2017-06" db="EMBL/GenBank/DDBJ databases">
        <title>Aedes aegypti genome working group (AGWG) sequencing and assembly.</title>
        <authorList>
            <consortium name="Aedes aegypti Genome Working Group (AGWG)"/>
            <person name="Matthews B.J."/>
        </authorList>
    </citation>
    <scope>NUCLEOTIDE SEQUENCE [LARGE SCALE GENOMIC DNA]</scope>
    <source>
        <strain evidence="1 2">LVP_AGWG</strain>
    </source>
</reference>
<dbReference type="EnsemblMetazoa" id="AAEL009978-RA">
    <property type="protein sequence ID" value="AAEL009978-PA"/>
    <property type="gene ID" value="AAEL009978"/>
</dbReference>
<dbReference type="VEuPathDB" id="VectorBase:AAEL009978"/>
<reference evidence="1" key="2">
    <citation type="submission" date="2020-05" db="UniProtKB">
        <authorList>
            <consortium name="EnsemblMetazoa"/>
        </authorList>
    </citation>
    <scope>IDENTIFICATION</scope>
    <source>
        <strain evidence="1">LVP_AGWG</strain>
    </source>
</reference>
<accession>A0A1S4FPB3</accession>
<dbReference type="OrthoDB" id="7724124at2759"/>
<keyword evidence="2" id="KW-1185">Reference proteome</keyword>
<dbReference type="InParanoid" id="A0A1S4FPB3"/>
<sequence>MYYPKMDVLVLVVLLPMMASIMAQGDQAEYVIDIEDFFQDCDNGKPFPAIKLEDFETLQDDEGNSLMNGNLIFADEYNDPIEMKIYSTRQKQGSWVDGEISRDVMNVCPLIMSSSEPWYVITSAMKKQDCPFEAGHTEKFELLPMGDMGFGSIPESFAGNWRLYVESTTQRGAEKVTECFRVAFSIIEK</sequence>
<proteinExistence type="predicted"/>
<protein>
    <submittedName>
        <fullName evidence="1">Uncharacterized protein</fullName>
    </submittedName>
</protein>
<name>A0A1S4FPB3_AEDAE</name>
<evidence type="ECO:0000313" key="2">
    <source>
        <dbReference type="Proteomes" id="UP000008820"/>
    </source>
</evidence>
<evidence type="ECO:0000313" key="1">
    <source>
        <dbReference type="EnsemblMetazoa" id="AAEL009978-PA"/>
    </source>
</evidence>
<gene>
    <name evidence="1" type="primary">5572709</name>
</gene>